<dbReference type="PANTHER" id="PTHR12110:SF21">
    <property type="entry name" value="XYLOSE ISOMERASE-LIKE TIM BARREL DOMAIN-CONTAINING PROTEIN"/>
    <property type="match status" value="1"/>
</dbReference>
<dbReference type="InterPro" id="IPR050312">
    <property type="entry name" value="IolE/XylAMocC-like"/>
</dbReference>
<dbReference type="Proteomes" id="UP000623678">
    <property type="component" value="Unassembled WGS sequence"/>
</dbReference>
<name>A0A926EQ68_9FIRM</name>
<dbReference type="Pfam" id="PF01261">
    <property type="entry name" value="AP_endonuc_2"/>
    <property type="match status" value="1"/>
</dbReference>
<evidence type="ECO:0000313" key="2">
    <source>
        <dbReference type="EMBL" id="MBC8586133.1"/>
    </source>
</evidence>
<sequence>MRQFSHLVFYFCEGEYDIIQTPQIFRERVRDLAKAGYTGVELMVRDAQYVDIAMLQSALKENNLKVSAVGSGKVYTQDHLCFCSQYASVRQRAVQRIKNHIDLAVELEGNPPVILGSIRGGEPDVCQCGMLNVEDCLRQCAQYAAEKSARIAVEPITRLEISYINTVQEAVEMVERIGVSSLGIAIDSFNLDLEERDVSEAIRLAGKHIFYAQVADTRRYYPSWGHFDFDGFFKALKETGYQGFVGVEPEEYENGPVEDAKLGLEYLKKNYGDMI</sequence>
<feature type="domain" description="Xylose isomerase-like TIM barrel" evidence="1">
    <location>
        <begin position="30"/>
        <end position="269"/>
    </location>
</feature>
<reference evidence="2" key="1">
    <citation type="submission" date="2020-08" db="EMBL/GenBank/DDBJ databases">
        <title>Genome public.</title>
        <authorList>
            <person name="Liu C."/>
            <person name="Sun Q."/>
        </authorList>
    </citation>
    <scope>NUCLEOTIDE SEQUENCE</scope>
    <source>
        <strain evidence="2">NSJ-64</strain>
    </source>
</reference>
<dbReference type="GO" id="GO:0016853">
    <property type="term" value="F:isomerase activity"/>
    <property type="evidence" value="ECO:0007669"/>
    <property type="project" value="UniProtKB-KW"/>
</dbReference>
<organism evidence="2 3">
    <name type="scientific">Youxingia wuxianensis</name>
    <dbReference type="NCBI Taxonomy" id="2763678"/>
    <lineage>
        <taxon>Bacteria</taxon>
        <taxon>Bacillati</taxon>
        <taxon>Bacillota</taxon>
        <taxon>Clostridia</taxon>
        <taxon>Eubacteriales</taxon>
        <taxon>Oscillospiraceae</taxon>
        <taxon>Youxingia</taxon>
    </lineage>
</organism>
<dbReference type="SUPFAM" id="SSF51658">
    <property type="entry name" value="Xylose isomerase-like"/>
    <property type="match status" value="1"/>
</dbReference>
<keyword evidence="2" id="KW-0413">Isomerase</keyword>
<comment type="caution">
    <text evidence="2">The sequence shown here is derived from an EMBL/GenBank/DDBJ whole genome shotgun (WGS) entry which is preliminary data.</text>
</comment>
<dbReference type="EMBL" id="JACRTD010000008">
    <property type="protein sequence ID" value="MBC8586133.1"/>
    <property type="molecule type" value="Genomic_DNA"/>
</dbReference>
<dbReference type="Gene3D" id="3.20.20.150">
    <property type="entry name" value="Divalent-metal-dependent TIM barrel enzymes"/>
    <property type="match status" value="1"/>
</dbReference>
<evidence type="ECO:0000313" key="3">
    <source>
        <dbReference type="Proteomes" id="UP000623678"/>
    </source>
</evidence>
<evidence type="ECO:0000259" key="1">
    <source>
        <dbReference type="Pfam" id="PF01261"/>
    </source>
</evidence>
<dbReference type="InterPro" id="IPR013022">
    <property type="entry name" value="Xyl_isomerase-like_TIM-brl"/>
</dbReference>
<accession>A0A926EQ68</accession>
<dbReference type="PANTHER" id="PTHR12110">
    <property type="entry name" value="HYDROXYPYRUVATE ISOMERASE"/>
    <property type="match status" value="1"/>
</dbReference>
<protein>
    <submittedName>
        <fullName evidence="2">Sugar phosphate isomerase/epimerase</fullName>
    </submittedName>
</protein>
<dbReference type="AlphaFoldDB" id="A0A926EQ68"/>
<keyword evidence="3" id="KW-1185">Reference proteome</keyword>
<gene>
    <name evidence="2" type="ORF">H8705_11125</name>
</gene>
<proteinExistence type="predicted"/>
<dbReference type="InterPro" id="IPR036237">
    <property type="entry name" value="Xyl_isomerase-like_sf"/>
</dbReference>
<dbReference type="RefSeq" id="WP_262395856.1">
    <property type="nucleotide sequence ID" value="NZ_JACRTD010000008.1"/>
</dbReference>